<keyword evidence="1" id="KW-0472">Membrane</keyword>
<comment type="caution">
    <text evidence="2">The sequence shown here is derived from an EMBL/GenBank/DDBJ whole genome shotgun (WGS) entry which is preliminary data.</text>
</comment>
<evidence type="ECO:0000313" key="3">
    <source>
        <dbReference type="Proteomes" id="UP000276133"/>
    </source>
</evidence>
<gene>
    <name evidence="2" type="ORF">BpHYR1_008254</name>
</gene>
<feature type="transmembrane region" description="Helical" evidence="1">
    <location>
        <begin position="6"/>
        <end position="34"/>
    </location>
</feature>
<keyword evidence="1" id="KW-0812">Transmembrane</keyword>
<sequence length="82" mass="9410">MVEDTVMLLAMAMDMVMVMVMVTEVIQSMIMAMVRLKLNFYMTKYIGKLKIAQILPIARDNNIKCNMLIFEIKADIKCQVCA</sequence>
<dbReference type="Proteomes" id="UP000276133">
    <property type="component" value="Unassembled WGS sequence"/>
</dbReference>
<name>A0A3M7QJV6_BRAPC</name>
<evidence type="ECO:0000313" key="2">
    <source>
        <dbReference type="EMBL" id="RNA11238.1"/>
    </source>
</evidence>
<keyword evidence="3" id="KW-1185">Reference proteome</keyword>
<keyword evidence="1" id="KW-1133">Transmembrane helix</keyword>
<proteinExistence type="predicted"/>
<organism evidence="2 3">
    <name type="scientific">Brachionus plicatilis</name>
    <name type="common">Marine rotifer</name>
    <name type="synonym">Brachionus muelleri</name>
    <dbReference type="NCBI Taxonomy" id="10195"/>
    <lineage>
        <taxon>Eukaryota</taxon>
        <taxon>Metazoa</taxon>
        <taxon>Spiralia</taxon>
        <taxon>Gnathifera</taxon>
        <taxon>Rotifera</taxon>
        <taxon>Eurotatoria</taxon>
        <taxon>Monogononta</taxon>
        <taxon>Pseudotrocha</taxon>
        <taxon>Ploima</taxon>
        <taxon>Brachionidae</taxon>
        <taxon>Brachionus</taxon>
    </lineage>
</organism>
<evidence type="ECO:0000256" key="1">
    <source>
        <dbReference type="SAM" id="Phobius"/>
    </source>
</evidence>
<dbReference type="AlphaFoldDB" id="A0A3M7QJV6"/>
<reference evidence="2 3" key="1">
    <citation type="journal article" date="2018" name="Sci. Rep.">
        <title>Genomic signatures of local adaptation to the degree of environmental predictability in rotifers.</title>
        <authorList>
            <person name="Franch-Gras L."/>
            <person name="Hahn C."/>
            <person name="Garcia-Roger E.M."/>
            <person name="Carmona M.J."/>
            <person name="Serra M."/>
            <person name="Gomez A."/>
        </authorList>
    </citation>
    <scope>NUCLEOTIDE SEQUENCE [LARGE SCALE GENOMIC DNA]</scope>
    <source>
        <strain evidence="2">HYR1</strain>
    </source>
</reference>
<accession>A0A3M7QJV6</accession>
<protein>
    <submittedName>
        <fullName evidence="2">Uncharacterized protein</fullName>
    </submittedName>
</protein>
<dbReference type="EMBL" id="REGN01006010">
    <property type="protein sequence ID" value="RNA11238.1"/>
    <property type="molecule type" value="Genomic_DNA"/>
</dbReference>
<feature type="non-terminal residue" evidence="2">
    <location>
        <position position="82"/>
    </location>
</feature>